<feature type="region of interest" description="Disordered" evidence="1">
    <location>
        <begin position="91"/>
        <end position="113"/>
    </location>
</feature>
<reference evidence="2" key="1">
    <citation type="journal article" date="2021" name="Nat. Commun.">
        <title>Genetic determinants of endophytism in the Arabidopsis root mycobiome.</title>
        <authorList>
            <person name="Mesny F."/>
            <person name="Miyauchi S."/>
            <person name="Thiergart T."/>
            <person name="Pickel B."/>
            <person name="Atanasova L."/>
            <person name="Karlsson M."/>
            <person name="Huettel B."/>
            <person name="Barry K.W."/>
            <person name="Haridas S."/>
            <person name="Chen C."/>
            <person name="Bauer D."/>
            <person name="Andreopoulos W."/>
            <person name="Pangilinan J."/>
            <person name="LaButti K."/>
            <person name="Riley R."/>
            <person name="Lipzen A."/>
            <person name="Clum A."/>
            <person name="Drula E."/>
            <person name="Henrissat B."/>
            <person name="Kohler A."/>
            <person name="Grigoriev I.V."/>
            <person name="Martin F.M."/>
            <person name="Hacquard S."/>
        </authorList>
    </citation>
    <scope>NUCLEOTIDE SEQUENCE</scope>
    <source>
        <strain evidence="2">MPI-CAGE-CH-0243</strain>
    </source>
</reference>
<name>A0A9P9DED7_9PLEO</name>
<evidence type="ECO:0000313" key="2">
    <source>
        <dbReference type="EMBL" id="KAH7118995.1"/>
    </source>
</evidence>
<evidence type="ECO:0000313" key="3">
    <source>
        <dbReference type="Proteomes" id="UP000700596"/>
    </source>
</evidence>
<organism evidence="2 3">
    <name type="scientific">Dendryphion nanum</name>
    <dbReference type="NCBI Taxonomy" id="256645"/>
    <lineage>
        <taxon>Eukaryota</taxon>
        <taxon>Fungi</taxon>
        <taxon>Dikarya</taxon>
        <taxon>Ascomycota</taxon>
        <taxon>Pezizomycotina</taxon>
        <taxon>Dothideomycetes</taxon>
        <taxon>Pleosporomycetidae</taxon>
        <taxon>Pleosporales</taxon>
        <taxon>Torulaceae</taxon>
        <taxon>Dendryphion</taxon>
    </lineage>
</organism>
<dbReference type="Proteomes" id="UP000700596">
    <property type="component" value="Unassembled WGS sequence"/>
</dbReference>
<comment type="caution">
    <text evidence="2">The sequence shown here is derived from an EMBL/GenBank/DDBJ whole genome shotgun (WGS) entry which is preliminary data.</text>
</comment>
<dbReference type="AlphaFoldDB" id="A0A9P9DED7"/>
<evidence type="ECO:0000256" key="1">
    <source>
        <dbReference type="SAM" id="MobiDB-lite"/>
    </source>
</evidence>
<protein>
    <submittedName>
        <fullName evidence="2">Uncharacterized protein</fullName>
    </submittedName>
</protein>
<dbReference type="EMBL" id="JAGMWT010000012">
    <property type="protein sequence ID" value="KAH7118995.1"/>
    <property type="molecule type" value="Genomic_DNA"/>
</dbReference>
<accession>A0A9P9DED7</accession>
<keyword evidence="3" id="KW-1185">Reference proteome</keyword>
<feature type="compositionally biased region" description="Basic residues" evidence="1">
    <location>
        <begin position="99"/>
        <end position="108"/>
    </location>
</feature>
<proteinExistence type="predicted"/>
<gene>
    <name evidence="2" type="ORF">B0J11DRAFT_535810</name>
</gene>
<sequence>MVLRRLVFVTLHLSFILPTFALLMALTWPSEVSTHQRPTITWGGEHGRKKARADFKTVDVEKKLQVEGLSEPQDVIQGRLACGGATRTRRFGKAMPAPRRARKGRKEARKQCHDNERVWVGQRTRDTFPHESHDLPPSDMDGSRTDRLAGWGANWLQSTMWSCKLRRRETYNNSQEKLRGWHCHVRTIKHSKLRLCGGIHGWLDSPSIVVHDSLGTDI</sequence>